<comment type="caution">
    <text evidence="1">The sequence shown here is derived from an EMBL/GenBank/DDBJ whole genome shotgun (WGS) entry which is preliminary data.</text>
</comment>
<accession>A0AAV3V6U6</accession>
<dbReference type="EMBL" id="BAEM01000063">
    <property type="protein sequence ID" value="GAC12608.1"/>
    <property type="molecule type" value="Genomic_DNA"/>
</dbReference>
<evidence type="ECO:0000313" key="1">
    <source>
        <dbReference type="EMBL" id="GAC12608.1"/>
    </source>
</evidence>
<gene>
    <name evidence="1" type="ORF">GCHA_4691</name>
</gene>
<name>A0AAV3V6U6_9ALTE</name>
<organism evidence="1 2">
    <name type="scientific">Paraglaciecola chathamensis S18K6</name>
    <dbReference type="NCBI Taxonomy" id="1127672"/>
    <lineage>
        <taxon>Bacteria</taxon>
        <taxon>Pseudomonadati</taxon>
        <taxon>Pseudomonadota</taxon>
        <taxon>Gammaproteobacteria</taxon>
        <taxon>Alteromonadales</taxon>
        <taxon>Alteromonadaceae</taxon>
        <taxon>Paraglaciecola</taxon>
    </lineage>
</organism>
<proteinExistence type="predicted"/>
<dbReference type="Proteomes" id="UP000006320">
    <property type="component" value="Unassembled WGS sequence"/>
</dbReference>
<dbReference type="AlphaFoldDB" id="A0AAV3V6U6"/>
<reference evidence="1 2" key="1">
    <citation type="journal article" date="2017" name="Antonie Van Leeuwenhoek">
        <title>Rhizobium rhizosphaerae sp. nov., a novel species isolated from rice rhizosphere.</title>
        <authorList>
            <person name="Zhao J.J."/>
            <person name="Zhang J."/>
            <person name="Zhang R.J."/>
            <person name="Zhang C.W."/>
            <person name="Yin H.Q."/>
            <person name="Zhang X.X."/>
        </authorList>
    </citation>
    <scope>NUCLEOTIDE SEQUENCE [LARGE SCALE GENOMIC DNA]</scope>
    <source>
        <strain evidence="1 2">S18K6</strain>
    </source>
</reference>
<evidence type="ECO:0000313" key="2">
    <source>
        <dbReference type="Proteomes" id="UP000006320"/>
    </source>
</evidence>
<sequence>MTILRIISEPEWARQLSYFSQFHFKLAWSLLNRLDISNTNLLMKNV</sequence>
<protein>
    <submittedName>
        <fullName evidence="1">Uncharacterized protein</fullName>
    </submittedName>
</protein>